<keyword evidence="3" id="KW-1185">Reference proteome</keyword>
<dbReference type="EMBL" id="LSYS01008398">
    <property type="protein sequence ID" value="OPJ68710.1"/>
    <property type="molecule type" value="Genomic_DNA"/>
</dbReference>
<proteinExistence type="predicted"/>
<sequence>MPPPAFAPQAETQNYRDGRSSTERNLRDLTPKFGHAPSCHFHAAPRRRQRPHRQAWAPRLCAAFPRPDESSPEQGAGGPASGGRMW</sequence>
<evidence type="ECO:0000313" key="3">
    <source>
        <dbReference type="Proteomes" id="UP000190648"/>
    </source>
</evidence>
<reference evidence="2 3" key="1">
    <citation type="submission" date="2016-02" db="EMBL/GenBank/DDBJ databases">
        <title>Band-tailed pigeon sequencing and assembly.</title>
        <authorList>
            <person name="Soares A.E."/>
            <person name="Novak B.J."/>
            <person name="Rice E.S."/>
            <person name="O'Connell B."/>
            <person name="Chang D."/>
            <person name="Weber S."/>
            <person name="Shapiro B."/>
        </authorList>
    </citation>
    <scope>NUCLEOTIDE SEQUENCE [LARGE SCALE GENOMIC DNA]</scope>
    <source>
        <strain evidence="2">BTP2013</strain>
        <tissue evidence="2">Blood</tissue>
    </source>
</reference>
<feature type="compositionally biased region" description="Basic residues" evidence="1">
    <location>
        <begin position="43"/>
        <end position="53"/>
    </location>
</feature>
<dbReference type="Proteomes" id="UP000190648">
    <property type="component" value="Unassembled WGS sequence"/>
</dbReference>
<dbReference type="AlphaFoldDB" id="A0A1V4J9J2"/>
<protein>
    <submittedName>
        <fullName evidence="2">Uncharacterized protein</fullName>
    </submittedName>
</protein>
<name>A0A1V4J9J2_PATFA</name>
<accession>A0A1V4J9J2</accession>
<comment type="caution">
    <text evidence="2">The sequence shown here is derived from an EMBL/GenBank/DDBJ whole genome shotgun (WGS) entry which is preliminary data.</text>
</comment>
<feature type="region of interest" description="Disordered" evidence="1">
    <location>
        <begin position="1"/>
        <end position="86"/>
    </location>
</feature>
<organism evidence="2 3">
    <name type="scientific">Patagioenas fasciata monilis</name>
    <dbReference type="NCBI Taxonomy" id="372326"/>
    <lineage>
        <taxon>Eukaryota</taxon>
        <taxon>Metazoa</taxon>
        <taxon>Chordata</taxon>
        <taxon>Craniata</taxon>
        <taxon>Vertebrata</taxon>
        <taxon>Euteleostomi</taxon>
        <taxon>Archelosauria</taxon>
        <taxon>Archosauria</taxon>
        <taxon>Dinosauria</taxon>
        <taxon>Saurischia</taxon>
        <taxon>Theropoda</taxon>
        <taxon>Coelurosauria</taxon>
        <taxon>Aves</taxon>
        <taxon>Neognathae</taxon>
        <taxon>Neoaves</taxon>
        <taxon>Columbimorphae</taxon>
        <taxon>Columbiformes</taxon>
        <taxon>Columbidae</taxon>
        <taxon>Patagioenas</taxon>
    </lineage>
</organism>
<feature type="compositionally biased region" description="Gly residues" evidence="1">
    <location>
        <begin position="75"/>
        <end position="86"/>
    </location>
</feature>
<feature type="compositionally biased region" description="Basic and acidic residues" evidence="1">
    <location>
        <begin position="14"/>
        <end position="30"/>
    </location>
</feature>
<evidence type="ECO:0000256" key="1">
    <source>
        <dbReference type="SAM" id="MobiDB-lite"/>
    </source>
</evidence>
<gene>
    <name evidence="2" type="ORF">AV530_012814</name>
</gene>
<evidence type="ECO:0000313" key="2">
    <source>
        <dbReference type="EMBL" id="OPJ68710.1"/>
    </source>
</evidence>